<feature type="signal peptide" evidence="3">
    <location>
        <begin position="1"/>
        <end position="35"/>
    </location>
</feature>
<accession>A0A921RHQ5</accession>
<dbReference type="InterPro" id="IPR036852">
    <property type="entry name" value="Peptidase_S8/S53_dom_sf"/>
</dbReference>
<dbReference type="Proteomes" id="UP000807115">
    <property type="component" value="Chromosome 3"/>
</dbReference>
<dbReference type="Gramene" id="EES01819">
    <property type="protein sequence ID" value="EES01819"/>
    <property type="gene ID" value="SORBI_3003G369300"/>
</dbReference>
<reference evidence="4" key="1">
    <citation type="journal article" date="2019" name="BMC Genomics">
        <title>A new reference genome for Sorghum bicolor reveals high levels of sequence similarity between sweet and grain genotypes: implications for the genetics of sugar metabolism.</title>
        <authorList>
            <person name="Cooper E.A."/>
            <person name="Brenton Z.W."/>
            <person name="Flinn B.S."/>
            <person name="Jenkins J."/>
            <person name="Shu S."/>
            <person name="Flowers D."/>
            <person name="Luo F."/>
            <person name="Wang Y."/>
            <person name="Xia P."/>
            <person name="Barry K."/>
            <person name="Daum C."/>
            <person name="Lipzen A."/>
            <person name="Yoshinaga Y."/>
            <person name="Schmutz J."/>
            <person name="Saski C."/>
            <person name="Vermerris W."/>
            <person name="Kresovich S."/>
        </authorList>
    </citation>
    <scope>NUCLEOTIDE SEQUENCE</scope>
</reference>
<evidence type="ECO:0000313" key="5">
    <source>
        <dbReference type="Proteomes" id="UP000807115"/>
    </source>
</evidence>
<name>A0A921RHQ5_SORBI</name>
<comment type="similarity">
    <text evidence="1">Belongs to the peptidase S8 family.</text>
</comment>
<dbReference type="InterPro" id="IPR045051">
    <property type="entry name" value="SBT"/>
</dbReference>
<dbReference type="GO" id="GO:0006508">
    <property type="term" value="P:proteolysis"/>
    <property type="evidence" value="ECO:0007669"/>
    <property type="project" value="InterPro"/>
</dbReference>
<feature type="chain" id="PRO_5037517910" evidence="3">
    <location>
        <begin position="36"/>
        <end position="152"/>
    </location>
</feature>
<sequence>MAQDASRPASAPRSSLPLLLLLINACVLLYGPVAARATGTGYIIHMDKSAMPRYHSGIPTAATASPNLNSASGLWQAFKFGEGVNIGMINTEVWPESASFHDAGIPPVPSTNSMWRGTCEPGVDFTPSMCNRKLILSERATCTRAWLPPTPA</sequence>
<proteinExistence type="inferred from homology"/>
<dbReference type="AlphaFoldDB" id="A0A921RHQ5"/>
<gene>
    <name evidence="4" type="ORF">BDA96_03G398400</name>
</gene>
<evidence type="ECO:0000256" key="1">
    <source>
        <dbReference type="ARBA" id="ARBA00011073"/>
    </source>
</evidence>
<organism evidence="4 5">
    <name type="scientific">Sorghum bicolor</name>
    <name type="common">Sorghum</name>
    <name type="synonym">Sorghum vulgare</name>
    <dbReference type="NCBI Taxonomy" id="4558"/>
    <lineage>
        <taxon>Eukaryota</taxon>
        <taxon>Viridiplantae</taxon>
        <taxon>Streptophyta</taxon>
        <taxon>Embryophyta</taxon>
        <taxon>Tracheophyta</taxon>
        <taxon>Spermatophyta</taxon>
        <taxon>Magnoliopsida</taxon>
        <taxon>Liliopsida</taxon>
        <taxon>Poales</taxon>
        <taxon>Poaceae</taxon>
        <taxon>PACMAD clade</taxon>
        <taxon>Panicoideae</taxon>
        <taxon>Andropogonodae</taxon>
        <taxon>Andropogoneae</taxon>
        <taxon>Sorghinae</taxon>
        <taxon>Sorghum</taxon>
    </lineage>
</organism>
<keyword evidence="2 3" id="KW-0732">Signal</keyword>
<dbReference type="GO" id="GO:0004252">
    <property type="term" value="F:serine-type endopeptidase activity"/>
    <property type="evidence" value="ECO:0007669"/>
    <property type="project" value="InterPro"/>
</dbReference>
<reference evidence="4" key="2">
    <citation type="submission" date="2020-10" db="EMBL/GenBank/DDBJ databases">
        <authorList>
            <person name="Cooper E.A."/>
            <person name="Brenton Z.W."/>
            <person name="Flinn B.S."/>
            <person name="Jenkins J."/>
            <person name="Shu S."/>
            <person name="Flowers D."/>
            <person name="Luo F."/>
            <person name="Wang Y."/>
            <person name="Xia P."/>
            <person name="Barry K."/>
            <person name="Daum C."/>
            <person name="Lipzen A."/>
            <person name="Yoshinaga Y."/>
            <person name="Schmutz J."/>
            <person name="Saski C."/>
            <person name="Vermerris W."/>
            <person name="Kresovich S."/>
        </authorList>
    </citation>
    <scope>NUCLEOTIDE SEQUENCE</scope>
</reference>
<protein>
    <submittedName>
        <fullName evidence="4">Uncharacterized protein</fullName>
    </submittedName>
</protein>
<evidence type="ECO:0000256" key="2">
    <source>
        <dbReference type="ARBA" id="ARBA00022729"/>
    </source>
</evidence>
<evidence type="ECO:0000256" key="3">
    <source>
        <dbReference type="SAM" id="SignalP"/>
    </source>
</evidence>
<evidence type="ECO:0000313" key="4">
    <source>
        <dbReference type="EMBL" id="KAG0540317.1"/>
    </source>
</evidence>
<dbReference type="PANTHER" id="PTHR10795">
    <property type="entry name" value="PROPROTEIN CONVERTASE SUBTILISIN/KEXIN"/>
    <property type="match status" value="1"/>
</dbReference>
<dbReference type="Gene3D" id="3.40.50.200">
    <property type="entry name" value="Peptidase S8/S53 domain"/>
    <property type="match status" value="1"/>
</dbReference>
<comment type="caution">
    <text evidence="4">The sequence shown here is derived from an EMBL/GenBank/DDBJ whole genome shotgun (WGS) entry which is preliminary data.</text>
</comment>
<dbReference type="EMBL" id="CM027682">
    <property type="protein sequence ID" value="KAG0540317.1"/>
    <property type="molecule type" value="Genomic_DNA"/>
</dbReference>